<keyword evidence="1" id="KW-1133">Transmembrane helix</keyword>
<organism evidence="2 3">
    <name type="scientific">Enterobacter agglomerans</name>
    <name type="common">Erwinia herbicola</name>
    <name type="synonym">Pantoea agglomerans</name>
    <dbReference type="NCBI Taxonomy" id="549"/>
    <lineage>
        <taxon>Bacteria</taxon>
        <taxon>Pseudomonadati</taxon>
        <taxon>Pseudomonadota</taxon>
        <taxon>Gammaproteobacteria</taxon>
        <taxon>Enterobacterales</taxon>
        <taxon>Erwiniaceae</taxon>
        <taxon>Pantoea</taxon>
        <taxon>Pantoea agglomerans group</taxon>
    </lineage>
</organism>
<proteinExistence type="predicted"/>
<protein>
    <submittedName>
        <fullName evidence="2">Uncharacterized protein</fullName>
    </submittedName>
</protein>
<name>A0AAN2K7D5_ENTAG</name>
<evidence type="ECO:0000256" key="1">
    <source>
        <dbReference type="SAM" id="Phobius"/>
    </source>
</evidence>
<feature type="transmembrane region" description="Helical" evidence="1">
    <location>
        <begin position="187"/>
        <end position="204"/>
    </location>
</feature>
<reference evidence="2" key="1">
    <citation type="submission" date="2022-05" db="EMBL/GenBank/DDBJ databases">
        <authorList>
            <person name="Pothier F. J."/>
        </authorList>
    </citation>
    <scope>NUCLEOTIDE SEQUENCE</scope>
    <source>
        <strain evidence="2">DAPP-PG734</strain>
    </source>
</reference>
<feature type="transmembrane region" description="Helical" evidence="1">
    <location>
        <begin position="16"/>
        <end position="34"/>
    </location>
</feature>
<sequence>MIFFDFIQCFTWEGTAFNYLFPALSILLSVWLAISKWRNHYKKVRFTENAYHFTSAEALKLIDNQKVMRAGRDGVIYTTRDPRLSRVGSARAKKKSHNPAVVIFKNGAVNLLKSKNNFWTALIDGHQFYGVIFNEMITRDKGDVIILKSHSYPNVLIVTDAVVRMPAGKRGFFIRYLSWMTGLHKRYLVLIHLGAIASLWGVMSHHPASDFQRFCYISILAGIVVFGQILSSIAMRQIRK</sequence>
<feature type="transmembrane region" description="Helical" evidence="1">
    <location>
        <begin position="216"/>
        <end position="235"/>
    </location>
</feature>
<evidence type="ECO:0000313" key="3">
    <source>
        <dbReference type="Proteomes" id="UP001158961"/>
    </source>
</evidence>
<keyword evidence="1" id="KW-0812">Transmembrane</keyword>
<dbReference type="EMBL" id="OW970315">
    <property type="protein sequence ID" value="CAH6334996.1"/>
    <property type="molecule type" value="Genomic_DNA"/>
</dbReference>
<dbReference type="RefSeq" id="WP_031592651.1">
    <property type="nucleotide sequence ID" value="NZ_JNVA01000034.1"/>
</dbReference>
<gene>
    <name evidence="2" type="ORF">DAPPPG734_18550</name>
</gene>
<evidence type="ECO:0000313" key="2">
    <source>
        <dbReference type="EMBL" id="CAH6334996.1"/>
    </source>
</evidence>
<dbReference type="Proteomes" id="UP001158961">
    <property type="component" value="Chromosome"/>
</dbReference>
<dbReference type="AlphaFoldDB" id="A0AAN2K7D5"/>
<accession>A0AAN2K7D5</accession>
<keyword evidence="1" id="KW-0472">Membrane</keyword>